<dbReference type="InterPro" id="IPR036163">
    <property type="entry name" value="HMA_dom_sf"/>
</dbReference>
<dbReference type="Proteomes" id="UP000598350">
    <property type="component" value="Unassembled WGS sequence"/>
</dbReference>
<evidence type="ECO:0000313" key="1">
    <source>
        <dbReference type="EMBL" id="MBD0850191.1"/>
    </source>
</evidence>
<evidence type="ECO:0008006" key="3">
    <source>
        <dbReference type="Google" id="ProtNLM"/>
    </source>
</evidence>
<evidence type="ECO:0000313" key="2">
    <source>
        <dbReference type="Proteomes" id="UP000598350"/>
    </source>
</evidence>
<comment type="caution">
    <text evidence="1">The sequence shown here is derived from an EMBL/GenBank/DDBJ whole genome shotgun (WGS) entry which is preliminary data.</text>
</comment>
<dbReference type="EMBL" id="JABTCG010000002">
    <property type="protein sequence ID" value="MBD0850191.1"/>
    <property type="molecule type" value="Genomic_DNA"/>
</dbReference>
<dbReference type="SUPFAM" id="SSF55008">
    <property type="entry name" value="HMA, heavy metal-associated domain"/>
    <property type="match status" value="1"/>
</dbReference>
<sequence>MKALVNVKNLQCEEGKKVILRNLSRILDIRVIDIDIQNGILHFLYINPIGLQRVKQELTRIGFPIEPLNIRPSRPSLLHGSDAMTSAMI</sequence>
<gene>
    <name evidence="1" type="ORF">HPE63_05870</name>
</gene>
<dbReference type="RefSeq" id="WP_188313330.1">
    <property type="nucleotide sequence ID" value="NZ_JABTCG010000002.1"/>
</dbReference>
<organism evidence="1 2">
    <name type="scientific">Maribacter arenosus</name>
    <dbReference type="NCBI Taxonomy" id="1854708"/>
    <lineage>
        <taxon>Bacteria</taxon>
        <taxon>Pseudomonadati</taxon>
        <taxon>Bacteroidota</taxon>
        <taxon>Flavobacteriia</taxon>
        <taxon>Flavobacteriales</taxon>
        <taxon>Flavobacteriaceae</taxon>
        <taxon>Maribacter</taxon>
    </lineage>
</organism>
<accession>A0ABR7VA70</accession>
<name>A0ABR7VA70_9FLAO</name>
<keyword evidence="2" id="KW-1185">Reference proteome</keyword>
<proteinExistence type="predicted"/>
<reference evidence="1 2" key="1">
    <citation type="submission" date="2020-05" db="EMBL/GenBank/DDBJ databases">
        <title>The draft genome sequence of Maribacter arenosus CAU 1321.</title>
        <authorList>
            <person name="Mu L."/>
        </authorList>
    </citation>
    <scope>NUCLEOTIDE SEQUENCE [LARGE SCALE GENOMIC DNA]</scope>
    <source>
        <strain evidence="1 2">CAU 1321</strain>
    </source>
</reference>
<protein>
    <recommendedName>
        <fullName evidence="3">HMA domain-containing protein</fullName>
    </recommendedName>
</protein>